<keyword evidence="4" id="KW-1003">Cell membrane</keyword>
<keyword evidence="5" id="KW-0997">Cell inner membrane</keyword>
<dbReference type="NCBIfam" id="TIGR01709">
    <property type="entry name" value="typeII_sec_gspL"/>
    <property type="match status" value="1"/>
</dbReference>
<dbReference type="Pfam" id="PF05134">
    <property type="entry name" value="T2SSL"/>
    <property type="match status" value="1"/>
</dbReference>
<accession>A0A9E5JSQ6</accession>
<dbReference type="Pfam" id="PF12693">
    <property type="entry name" value="GspL_C"/>
    <property type="match status" value="1"/>
</dbReference>
<proteinExistence type="inferred from homology"/>
<evidence type="ECO:0000256" key="8">
    <source>
        <dbReference type="ARBA" id="ARBA00022989"/>
    </source>
</evidence>
<dbReference type="Proteomes" id="UP000787472">
    <property type="component" value="Unassembled WGS sequence"/>
</dbReference>
<evidence type="ECO:0000256" key="4">
    <source>
        <dbReference type="ARBA" id="ARBA00022475"/>
    </source>
</evidence>
<dbReference type="InterPro" id="IPR043129">
    <property type="entry name" value="ATPase_NBD"/>
</dbReference>
<keyword evidence="6 11" id="KW-0812">Transmembrane</keyword>
<evidence type="ECO:0000256" key="5">
    <source>
        <dbReference type="ARBA" id="ARBA00022519"/>
    </source>
</evidence>
<evidence type="ECO:0000256" key="11">
    <source>
        <dbReference type="SAM" id="Phobius"/>
    </source>
</evidence>
<dbReference type="GO" id="GO:0015628">
    <property type="term" value="P:protein secretion by the type II secretion system"/>
    <property type="evidence" value="ECO:0007669"/>
    <property type="project" value="InterPro"/>
</dbReference>
<keyword evidence="15" id="KW-1185">Reference proteome</keyword>
<evidence type="ECO:0000259" key="12">
    <source>
        <dbReference type="Pfam" id="PF05134"/>
    </source>
</evidence>
<evidence type="ECO:0000256" key="9">
    <source>
        <dbReference type="ARBA" id="ARBA00023136"/>
    </source>
</evidence>
<evidence type="ECO:0000259" key="13">
    <source>
        <dbReference type="Pfam" id="PF12693"/>
    </source>
</evidence>
<gene>
    <name evidence="14" type="ORF">G8770_00080</name>
</gene>
<evidence type="ECO:0000256" key="3">
    <source>
        <dbReference type="ARBA" id="ARBA00022448"/>
    </source>
</evidence>
<keyword evidence="3 10" id="KW-0813">Transport</keyword>
<dbReference type="InterPro" id="IPR007812">
    <property type="entry name" value="T2SS_protein-GspL"/>
</dbReference>
<comment type="caution">
    <text evidence="14">The sequence shown here is derived from an EMBL/GenBank/DDBJ whole genome shotgun (WGS) entry which is preliminary data.</text>
</comment>
<comment type="similarity">
    <text evidence="2 10">Belongs to the GSP L family.</text>
</comment>
<dbReference type="GO" id="GO:0009276">
    <property type="term" value="C:Gram-negative-bacterium-type cell wall"/>
    <property type="evidence" value="ECO:0007669"/>
    <property type="project" value="InterPro"/>
</dbReference>
<sequence>MSEFLFIHITDFPHNKDPLTAELIPCVIRSSSESAWNACTLADINSDGFTSVTVYIPGLHVLSTHVCVPKAQLKYLPKILPFLCEEKLACDIDSVHIATGRPQGELVPVRITQRSLLEGLLKCLQALGLSPDAVYADNEPFISLVQGDQQLLWVDEQGSLIITHEASQPTPFCSIPEQAPTLINTLNTQQPLFVYRQTLSPDTLNSTITLALEKLISQGMTVVEHSLPRSNGNISHLARLEAIDSSPLNTGINLLTGTYAPNKTQGTNVRWQLLALTATLLLGLNVLYLMASGYFFSARADQLQAATETLYRQYFPQDQRIVNIRTQTQNHLNSTTGNGQSDFFVLLNEVHNGWGQFDNQLTLKSIRFNKSRQEMLLDIESDSIQQLDQLRRSLGDQAELLSASESNLPNNPNGIRGRLKIAKGS</sequence>
<dbReference type="EMBL" id="JAAONZ010000001">
    <property type="protein sequence ID" value="NHO63945.1"/>
    <property type="molecule type" value="Genomic_DNA"/>
</dbReference>
<dbReference type="RefSeq" id="WP_167180481.1">
    <property type="nucleotide sequence ID" value="NZ_JAAONZ010000001.1"/>
</dbReference>
<keyword evidence="9 11" id="KW-0472">Membrane</keyword>
<reference evidence="14" key="1">
    <citation type="submission" date="2020-03" db="EMBL/GenBank/DDBJ databases">
        <authorList>
            <person name="Guo F."/>
        </authorList>
    </citation>
    <scope>NUCLEOTIDE SEQUENCE</scope>
    <source>
        <strain evidence="14">JCM 30134</strain>
    </source>
</reference>
<evidence type="ECO:0000256" key="7">
    <source>
        <dbReference type="ARBA" id="ARBA00022927"/>
    </source>
</evidence>
<comment type="subcellular location">
    <subcellularLocation>
        <location evidence="1">Cell inner membrane</location>
        <topology evidence="1">Single-pass membrane protein</topology>
    </subcellularLocation>
</comment>
<dbReference type="GO" id="GO:0015627">
    <property type="term" value="C:type II protein secretion system complex"/>
    <property type="evidence" value="ECO:0007669"/>
    <property type="project" value="InterPro"/>
</dbReference>
<dbReference type="GO" id="GO:0005886">
    <property type="term" value="C:plasma membrane"/>
    <property type="evidence" value="ECO:0007669"/>
    <property type="project" value="UniProtKB-SubCell"/>
</dbReference>
<name>A0A9E5JSQ6_9GAMM</name>
<evidence type="ECO:0000256" key="10">
    <source>
        <dbReference type="PIRNR" id="PIRNR015761"/>
    </source>
</evidence>
<protein>
    <recommendedName>
        <fullName evidence="10">Type II secretion system protein L</fullName>
        <shortName evidence="10">T2SS protein L</shortName>
    </recommendedName>
</protein>
<evidence type="ECO:0000313" key="15">
    <source>
        <dbReference type="Proteomes" id="UP000787472"/>
    </source>
</evidence>
<dbReference type="Gene3D" id="3.30.1360.100">
    <property type="entry name" value="General secretion pathway protein M, EpsM"/>
    <property type="match status" value="1"/>
</dbReference>
<organism evidence="14 15">
    <name type="scientific">Pseudomaricurvus hydrocarbonicus</name>
    <dbReference type="NCBI Taxonomy" id="1470433"/>
    <lineage>
        <taxon>Bacteria</taxon>
        <taxon>Pseudomonadati</taxon>
        <taxon>Pseudomonadota</taxon>
        <taxon>Gammaproteobacteria</taxon>
        <taxon>Cellvibrionales</taxon>
        <taxon>Cellvibrionaceae</taxon>
        <taxon>Pseudomaricurvus</taxon>
    </lineage>
</organism>
<dbReference type="InterPro" id="IPR025691">
    <property type="entry name" value="GspL_pp_dom"/>
</dbReference>
<feature type="transmembrane region" description="Helical" evidence="11">
    <location>
        <begin position="271"/>
        <end position="291"/>
    </location>
</feature>
<keyword evidence="7 10" id="KW-0653">Protein transport</keyword>
<dbReference type="InterPro" id="IPR024230">
    <property type="entry name" value="GspL_cyto_dom"/>
</dbReference>
<dbReference type="PIRSF" id="PIRSF015761">
    <property type="entry name" value="Protein_L"/>
    <property type="match status" value="1"/>
</dbReference>
<keyword evidence="8 11" id="KW-1133">Transmembrane helix</keyword>
<dbReference type="Gene3D" id="3.30.420.380">
    <property type="match status" value="1"/>
</dbReference>
<dbReference type="AlphaFoldDB" id="A0A9E5JSQ6"/>
<dbReference type="SUPFAM" id="SSF53067">
    <property type="entry name" value="Actin-like ATPase domain"/>
    <property type="match status" value="1"/>
</dbReference>
<feature type="domain" description="GspL periplasmic" evidence="13">
    <location>
        <begin position="268"/>
        <end position="396"/>
    </location>
</feature>
<comment type="function">
    <text evidence="10">Inner membrane component of the type II secretion system required for the energy-dependent secretion of extracellular factors such as proteases and toxins from the periplasm.</text>
</comment>
<feature type="domain" description="GspL cytoplasmic actin-ATPase-like" evidence="12">
    <location>
        <begin position="40"/>
        <end position="137"/>
    </location>
</feature>
<evidence type="ECO:0000313" key="14">
    <source>
        <dbReference type="EMBL" id="NHO63945.1"/>
    </source>
</evidence>
<evidence type="ECO:0000256" key="1">
    <source>
        <dbReference type="ARBA" id="ARBA00004377"/>
    </source>
</evidence>
<evidence type="ECO:0000256" key="2">
    <source>
        <dbReference type="ARBA" id="ARBA00005318"/>
    </source>
</evidence>
<evidence type="ECO:0000256" key="6">
    <source>
        <dbReference type="ARBA" id="ARBA00022692"/>
    </source>
</evidence>